<protein>
    <recommendedName>
        <fullName evidence="3">Gp5/Type VI secretion system Vgr protein OB-fold domain-containing protein</fullName>
    </recommendedName>
</protein>
<reference evidence="1 2" key="1">
    <citation type="submission" date="2019-12" db="EMBL/GenBank/DDBJ databases">
        <authorList>
            <person name="Reyes-Prieto M."/>
        </authorList>
    </citation>
    <scope>NUCLEOTIDE SEQUENCE [LARGE SCALE GENOMIC DNA]</scope>
    <source>
        <strain evidence="1">HF14-78462</strain>
    </source>
</reference>
<gene>
    <name evidence="1" type="ORF">STARVERO_04515</name>
</gene>
<organism evidence="1 2">
    <name type="scientific">Starkeya nomas</name>
    <dbReference type="NCBI Taxonomy" id="2666134"/>
    <lineage>
        <taxon>Bacteria</taxon>
        <taxon>Pseudomonadati</taxon>
        <taxon>Pseudomonadota</taxon>
        <taxon>Alphaproteobacteria</taxon>
        <taxon>Hyphomicrobiales</taxon>
        <taxon>Xanthobacteraceae</taxon>
        <taxon>Starkeya</taxon>
    </lineage>
</organism>
<dbReference type="Proteomes" id="UP000433050">
    <property type="component" value="Unassembled WGS sequence"/>
</dbReference>
<keyword evidence="2" id="KW-1185">Reference proteome</keyword>
<dbReference type="RefSeq" id="WP_159602356.1">
    <property type="nucleotide sequence ID" value="NZ_CACSAS010000032.1"/>
</dbReference>
<proteinExistence type="predicted"/>
<evidence type="ECO:0000313" key="2">
    <source>
        <dbReference type="Proteomes" id="UP000433050"/>
    </source>
</evidence>
<evidence type="ECO:0008006" key="3">
    <source>
        <dbReference type="Google" id="ProtNLM"/>
    </source>
</evidence>
<name>A0A5S9R5V1_9HYPH</name>
<dbReference type="Gene3D" id="2.40.50.230">
    <property type="entry name" value="Gp5 N-terminal domain"/>
    <property type="match status" value="1"/>
</dbReference>
<dbReference type="EMBL" id="CACSAS010000032">
    <property type="protein sequence ID" value="CAA0129477.1"/>
    <property type="molecule type" value="Genomic_DNA"/>
</dbReference>
<dbReference type="AlphaFoldDB" id="A0A5S9R5V1"/>
<dbReference type="InterPro" id="IPR037026">
    <property type="entry name" value="Vgr_OB-fold_dom_sf"/>
</dbReference>
<evidence type="ECO:0000313" key="1">
    <source>
        <dbReference type="EMBL" id="CAA0129477.1"/>
    </source>
</evidence>
<sequence length="197" mass="21073">MTDATIFRRLARLERAVRFRDYHLAELERRLANVVRVGTVHEVNPDGTARIKIGVDPDGKPVLTPPLPWTERAGVIKTWSPPGQGEQVRVVSPSGDIGQGWIDTGGFSTANPSPSDDAKAHVMTIGDVRITAKDGRCSIVQGDGEISIVGGVVTLKGLEIITDGKTRLNKGERKVHFVGAMDSGGDIAIVGADEVFV</sequence>
<accession>A0A5S9R5V1</accession>